<feature type="compositionally biased region" description="Basic and acidic residues" evidence="1">
    <location>
        <begin position="66"/>
        <end position="76"/>
    </location>
</feature>
<dbReference type="RefSeq" id="WP_061497850.1">
    <property type="nucleotide sequence ID" value="NZ_CP010951.1"/>
</dbReference>
<dbReference type="Proteomes" id="UP000070433">
    <property type="component" value="Chromosome"/>
</dbReference>
<gene>
    <name evidence="2" type="ORF">UC35_08005</name>
</gene>
<evidence type="ECO:0000313" key="3">
    <source>
        <dbReference type="Proteomes" id="UP000070433"/>
    </source>
</evidence>
<feature type="region of interest" description="Disordered" evidence="1">
    <location>
        <begin position="55"/>
        <end position="76"/>
    </location>
</feature>
<name>A0A127JS93_9BURK</name>
<accession>A0A127JS93</accession>
<keyword evidence="3" id="KW-1185">Reference proteome</keyword>
<dbReference type="AlphaFoldDB" id="A0A127JS93"/>
<protein>
    <submittedName>
        <fullName evidence="2">Uncharacterized protein</fullName>
    </submittedName>
</protein>
<evidence type="ECO:0000256" key="1">
    <source>
        <dbReference type="SAM" id="MobiDB-lite"/>
    </source>
</evidence>
<proteinExistence type="predicted"/>
<sequence>MALLRQCLQQLRVRRGEWDATAEVWPESDQPAWDDSLAALPSPFEAGAAMALGHPLPMGPAGAGADGRRAADRIQR</sequence>
<dbReference type="EMBL" id="CP010951">
    <property type="protein sequence ID" value="AMO22846.1"/>
    <property type="molecule type" value="Genomic_DNA"/>
</dbReference>
<evidence type="ECO:0000313" key="2">
    <source>
        <dbReference type="EMBL" id="AMO22846.1"/>
    </source>
</evidence>
<reference evidence="2 3" key="1">
    <citation type="journal article" date="2014" name="Int. J. Syst. Evol. Microbiol.">
        <title>Ramlibacter solisilvae sp. nov., isolated from forest soil, and emended description of the genus Ramlibacter.</title>
        <authorList>
            <person name="Lee H.J."/>
            <person name="Lee S.H."/>
            <person name="Lee S.S."/>
            <person name="Lee J.S."/>
            <person name="Kim Y."/>
            <person name="Kim S.C."/>
            <person name="Jeon C.O."/>
        </authorList>
    </citation>
    <scope>NUCLEOTIDE SEQUENCE [LARGE SCALE GENOMIC DNA]</scope>
    <source>
        <strain evidence="2 3">5-10</strain>
    </source>
</reference>
<organism evidence="2 3">
    <name type="scientific">Ramlibacter tataouinensis</name>
    <dbReference type="NCBI Taxonomy" id="94132"/>
    <lineage>
        <taxon>Bacteria</taxon>
        <taxon>Pseudomonadati</taxon>
        <taxon>Pseudomonadota</taxon>
        <taxon>Betaproteobacteria</taxon>
        <taxon>Burkholderiales</taxon>
        <taxon>Comamonadaceae</taxon>
        <taxon>Ramlibacter</taxon>
    </lineage>
</organism>